<dbReference type="GeneID" id="36588386"/>
<dbReference type="RefSeq" id="XP_024736601.1">
    <property type="nucleotide sequence ID" value="XM_024880309.1"/>
</dbReference>
<dbReference type="Gene3D" id="1.10.10.10">
    <property type="entry name" value="Winged helix-like DNA-binding domain superfamily/Winged helix DNA-binding domain"/>
    <property type="match status" value="1"/>
</dbReference>
<evidence type="ECO:0000313" key="2">
    <source>
        <dbReference type="EMBL" id="PMD59697.1"/>
    </source>
</evidence>
<proteinExistence type="predicted"/>
<dbReference type="OrthoDB" id="3504114at2759"/>
<organism evidence="2 3">
    <name type="scientific">Hyaloscypha bicolor E</name>
    <dbReference type="NCBI Taxonomy" id="1095630"/>
    <lineage>
        <taxon>Eukaryota</taxon>
        <taxon>Fungi</taxon>
        <taxon>Dikarya</taxon>
        <taxon>Ascomycota</taxon>
        <taxon>Pezizomycotina</taxon>
        <taxon>Leotiomycetes</taxon>
        <taxon>Helotiales</taxon>
        <taxon>Hyaloscyphaceae</taxon>
        <taxon>Hyaloscypha</taxon>
        <taxon>Hyaloscypha bicolor</taxon>
    </lineage>
</organism>
<name>A0A2J6T9J7_9HELO</name>
<dbReference type="STRING" id="1095630.A0A2J6T9J7"/>
<dbReference type="InterPro" id="IPR025959">
    <property type="entry name" value="Winged_HTH_dom"/>
</dbReference>
<dbReference type="EMBL" id="KZ613813">
    <property type="protein sequence ID" value="PMD59697.1"/>
    <property type="molecule type" value="Genomic_DNA"/>
</dbReference>
<accession>A0A2J6T9J7</accession>
<feature type="non-terminal residue" evidence="2">
    <location>
        <position position="1"/>
    </location>
</feature>
<reference evidence="2 3" key="1">
    <citation type="submission" date="2016-04" db="EMBL/GenBank/DDBJ databases">
        <title>A degradative enzymes factory behind the ericoid mycorrhizal symbiosis.</title>
        <authorList>
            <consortium name="DOE Joint Genome Institute"/>
            <person name="Martino E."/>
            <person name="Morin E."/>
            <person name="Grelet G."/>
            <person name="Kuo A."/>
            <person name="Kohler A."/>
            <person name="Daghino S."/>
            <person name="Barry K."/>
            <person name="Choi C."/>
            <person name="Cichocki N."/>
            <person name="Clum A."/>
            <person name="Copeland A."/>
            <person name="Hainaut M."/>
            <person name="Haridas S."/>
            <person name="Labutti K."/>
            <person name="Lindquist E."/>
            <person name="Lipzen A."/>
            <person name="Khouja H.-R."/>
            <person name="Murat C."/>
            <person name="Ohm R."/>
            <person name="Olson A."/>
            <person name="Spatafora J."/>
            <person name="Veneault-Fourrey C."/>
            <person name="Henrissat B."/>
            <person name="Grigoriev I."/>
            <person name="Martin F."/>
            <person name="Perotto S."/>
        </authorList>
    </citation>
    <scope>NUCLEOTIDE SEQUENCE [LARGE SCALE GENOMIC DNA]</scope>
    <source>
        <strain evidence="2 3">E</strain>
    </source>
</reference>
<dbReference type="InterPro" id="IPR036388">
    <property type="entry name" value="WH-like_DNA-bd_sf"/>
</dbReference>
<evidence type="ECO:0000313" key="3">
    <source>
        <dbReference type="Proteomes" id="UP000235371"/>
    </source>
</evidence>
<keyword evidence="3" id="KW-1185">Reference proteome</keyword>
<dbReference type="AlphaFoldDB" id="A0A2J6T9J7"/>
<gene>
    <name evidence="2" type="ORF">K444DRAFT_613243</name>
</gene>
<evidence type="ECO:0000259" key="1">
    <source>
        <dbReference type="Pfam" id="PF13592"/>
    </source>
</evidence>
<feature type="domain" description="Winged helix-turn helix" evidence="1">
    <location>
        <begin position="19"/>
        <end position="64"/>
    </location>
</feature>
<dbReference type="InParanoid" id="A0A2J6T9J7"/>
<dbReference type="Pfam" id="PF13592">
    <property type="entry name" value="HTH_33"/>
    <property type="match status" value="1"/>
</dbReference>
<sequence>IEEAVMKHVLRYVNVYQEEIIDFLNEEFGIKPHQTTISRLLKRLEIIHKKIKAVAAEQNQELLEADQIVTVDELAFNEHTGHRKYGWVPQGLPAEIKILLKRSPK</sequence>
<dbReference type="Proteomes" id="UP000235371">
    <property type="component" value="Unassembled WGS sequence"/>
</dbReference>
<protein>
    <recommendedName>
        <fullName evidence="1">Winged helix-turn helix domain-containing protein</fullName>
    </recommendedName>
</protein>